<organism evidence="8 9">
    <name type="scientific">Modestobacter italicus (strain DSM 44449 / CECT 9708 / BC 501)</name>
    <dbReference type="NCBI Taxonomy" id="2732864"/>
    <lineage>
        <taxon>Bacteria</taxon>
        <taxon>Bacillati</taxon>
        <taxon>Actinomycetota</taxon>
        <taxon>Actinomycetes</taxon>
        <taxon>Geodermatophilales</taxon>
        <taxon>Geodermatophilaceae</taxon>
        <taxon>Modestobacter</taxon>
    </lineage>
</organism>
<dbReference type="PANTHER" id="PTHR31566:SF0">
    <property type="entry name" value="CYTOCHROME C BIOGENESIS PROTEIN CCS1, CHLOROPLASTIC"/>
    <property type="match status" value="1"/>
</dbReference>
<evidence type="ECO:0000256" key="2">
    <source>
        <dbReference type="ARBA" id="ARBA00022692"/>
    </source>
</evidence>
<dbReference type="InterPro" id="IPR007816">
    <property type="entry name" value="ResB-like_domain"/>
</dbReference>
<feature type="transmembrane region" description="Helical" evidence="6">
    <location>
        <begin position="433"/>
        <end position="452"/>
    </location>
</feature>
<dbReference type="EMBL" id="FO203431">
    <property type="protein sequence ID" value="CCH90367.1"/>
    <property type="molecule type" value="Genomic_DNA"/>
</dbReference>
<dbReference type="KEGG" id="mmar:MODMU_4987"/>
<evidence type="ECO:0000256" key="6">
    <source>
        <dbReference type="SAM" id="Phobius"/>
    </source>
</evidence>
<feature type="transmembrane region" description="Helical" evidence="6">
    <location>
        <begin position="72"/>
        <end position="93"/>
    </location>
</feature>
<evidence type="ECO:0000256" key="3">
    <source>
        <dbReference type="ARBA" id="ARBA00022748"/>
    </source>
</evidence>
<dbReference type="eggNOG" id="COG1333">
    <property type="taxonomic scope" value="Bacteria"/>
</dbReference>
<dbReference type="HOGENOM" id="CLU_023092_0_0_11"/>
<keyword evidence="5 6" id="KW-0472">Membrane</keyword>
<protein>
    <submittedName>
        <fullName evidence="8">ResB protein required for cytochrome c biosynthesis</fullName>
    </submittedName>
</protein>
<keyword evidence="2 6" id="KW-0812">Transmembrane</keyword>
<keyword evidence="9" id="KW-1185">Reference proteome</keyword>
<dbReference type="PANTHER" id="PTHR31566">
    <property type="entry name" value="CYTOCHROME C BIOGENESIS PROTEIN CCS1, CHLOROPLASTIC"/>
    <property type="match status" value="1"/>
</dbReference>
<dbReference type="AlphaFoldDB" id="I4F404"/>
<dbReference type="OMA" id="RWFWRQL"/>
<keyword evidence="3" id="KW-0201">Cytochrome c-type biogenesis</keyword>
<dbReference type="InterPro" id="IPR023494">
    <property type="entry name" value="Cyt_c_bgen_Ccs1/CcsB/ResB"/>
</dbReference>
<dbReference type="OrthoDB" id="3949537at2"/>
<accession>I4F404</accession>
<evidence type="ECO:0000256" key="4">
    <source>
        <dbReference type="ARBA" id="ARBA00022989"/>
    </source>
</evidence>
<dbReference type="Proteomes" id="UP000006461">
    <property type="component" value="Chromosome"/>
</dbReference>
<proteinExistence type="predicted"/>
<name>I4F404_MODI5</name>
<feature type="transmembrane region" description="Helical" evidence="6">
    <location>
        <begin position="167"/>
        <end position="188"/>
    </location>
</feature>
<keyword evidence="4 6" id="KW-1133">Transmembrane helix</keyword>
<evidence type="ECO:0000256" key="5">
    <source>
        <dbReference type="ARBA" id="ARBA00023136"/>
    </source>
</evidence>
<evidence type="ECO:0000256" key="1">
    <source>
        <dbReference type="ARBA" id="ARBA00004141"/>
    </source>
</evidence>
<dbReference type="GO" id="GO:0016020">
    <property type="term" value="C:membrane"/>
    <property type="evidence" value="ECO:0007669"/>
    <property type="project" value="UniProtKB-SubCell"/>
</dbReference>
<reference evidence="8 9" key="1">
    <citation type="journal article" date="2012" name="J. Bacteriol.">
        <title>Genome Sequence of Radiation-Resistant Modestobacter marinus Strain BC501, a Representative Actinobacterium That Thrives on Calcareous Stone Surfaces.</title>
        <authorList>
            <person name="Normand P."/>
            <person name="Gury J."/>
            <person name="Pujic P."/>
            <person name="Chouaia B."/>
            <person name="Crotti E."/>
            <person name="Brusetti L."/>
            <person name="Daffonchio D."/>
            <person name="Vacherie B."/>
            <person name="Barbe V."/>
            <person name="Medigue C."/>
            <person name="Calteau A."/>
            <person name="Ghodhbane-Gtari F."/>
            <person name="Essoussi I."/>
            <person name="Nouioui I."/>
            <person name="Abbassi-Ghozzi I."/>
            <person name="Gtari M."/>
        </authorList>
    </citation>
    <scope>NUCLEOTIDE SEQUENCE [LARGE SCALE GENOMIC DNA]</scope>
    <source>
        <strain evidence="9">BC 501</strain>
    </source>
</reference>
<dbReference type="PATRIC" id="fig|477641.3.peg.4686"/>
<gene>
    <name evidence="8" type="ordered locus">MODMU_4987</name>
</gene>
<dbReference type="Pfam" id="PF05140">
    <property type="entry name" value="ResB"/>
    <property type="match status" value="1"/>
</dbReference>
<dbReference type="STRING" id="477641.MODMU_4987"/>
<sequence>MLNRLLRWWRQLTAMRTALVLLFLLAVAAIPGSLLPQRSLSQSNVSQYFVDHPTLAPWLDRLYLFDVFSSPWFAAIYLLLFISLIGCVVPRAVEHARSLFAPPPTAPRHLLRLPENTELQAPLAGPAALDVVEEELRVRRFRVVRREGRSGPELSAEKGYLRETGNVLFHFSLLALLLGLAAGKMWGYEGSILVTEGQGFCNSFQQYDTYRSGPLVDSGDLAPLCVDLTDFQAQYEDDLTAASYTADIDYQLDGSAEPPVTIGVNDPLRIDGARVYVTGHGYSPEFSITLPDGTTFTDLSAPFIPADQGTMASQGVLKVPDLGAGATDQLAIEGFFAPTGALQGGVLTSVDPRPLDPQVAVVVYTGYLGLDSGLPQSVFSLDQNQIDRGLLTEQGRANLAAGESMTLPDGTVVTFSGVKEFAALQVSHDPGQIWVLGAAVAVLAGLLGMLLVRRERVFARVAPAADGGGTVLSIGSLTRGSADTGPRFTALTDAVQAALTARSTAAPAAQQLSEEAPPS</sequence>
<evidence type="ECO:0000259" key="7">
    <source>
        <dbReference type="Pfam" id="PF05140"/>
    </source>
</evidence>
<comment type="subcellular location">
    <subcellularLocation>
        <location evidence="1">Membrane</location>
        <topology evidence="1">Multi-pass membrane protein</topology>
    </subcellularLocation>
</comment>
<feature type="domain" description="ResB-like" evidence="7">
    <location>
        <begin position="15"/>
        <end position="481"/>
    </location>
</feature>
<dbReference type="GO" id="GO:0017004">
    <property type="term" value="P:cytochrome complex assembly"/>
    <property type="evidence" value="ECO:0007669"/>
    <property type="project" value="UniProtKB-KW"/>
</dbReference>
<evidence type="ECO:0000313" key="9">
    <source>
        <dbReference type="Proteomes" id="UP000006461"/>
    </source>
</evidence>
<evidence type="ECO:0000313" key="8">
    <source>
        <dbReference type="EMBL" id="CCH90367.1"/>
    </source>
</evidence>